<dbReference type="Gene3D" id="2.60.120.10">
    <property type="entry name" value="Jelly Rolls"/>
    <property type="match status" value="1"/>
</dbReference>
<dbReference type="Proteomes" id="UP001059597">
    <property type="component" value="Chromosome"/>
</dbReference>
<organism evidence="1 2">
    <name type="scientific">Streptomyces nigrescens</name>
    <dbReference type="NCBI Taxonomy" id="1920"/>
    <lineage>
        <taxon>Bacteria</taxon>
        <taxon>Bacillati</taxon>
        <taxon>Actinomycetota</taxon>
        <taxon>Actinomycetes</taxon>
        <taxon>Kitasatosporales</taxon>
        <taxon>Streptomycetaceae</taxon>
        <taxon>Streptomyces</taxon>
    </lineage>
</organism>
<evidence type="ECO:0008006" key="3">
    <source>
        <dbReference type="Google" id="ProtNLM"/>
    </source>
</evidence>
<sequence length="142" mass="14342">MTVENDGSPGPAGEAPVPRVLCDAGALTAGAALDGAPAGALWRLAEPGRQLDANVVRIPPAGRVDPHTEPDLDVLLLVVAGDGTLLATDGAHPLGEGSLVWLPHGSSRGLVAGAGGLGYLTVHPRRPGMRIQPPSSADHLRP</sequence>
<name>A0ABM7ZWK5_STRNI</name>
<dbReference type="RefSeq" id="WP_261954443.1">
    <property type="nucleotide sequence ID" value="NZ_AP026073.1"/>
</dbReference>
<evidence type="ECO:0000313" key="1">
    <source>
        <dbReference type="EMBL" id="BDM70745.1"/>
    </source>
</evidence>
<dbReference type="SUPFAM" id="SSF51182">
    <property type="entry name" value="RmlC-like cupins"/>
    <property type="match status" value="1"/>
</dbReference>
<dbReference type="InterPro" id="IPR011051">
    <property type="entry name" value="RmlC_Cupin_sf"/>
</dbReference>
<dbReference type="CDD" id="cd02208">
    <property type="entry name" value="cupin_RmlC-like"/>
    <property type="match status" value="1"/>
</dbReference>
<evidence type="ECO:0000313" key="2">
    <source>
        <dbReference type="Proteomes" id="UP001059597"/>
    </source>
</evidence>
<proteinExistence type="predicted"/>
<reference evidence="1" key="1">
    <citation type="submission" date="2022-06" db="EMBL/GenBank/DDBJ databases">
        <title>Complete genome sequence of Streptomyces nigrescens HEK616.</title>
        <authorList>
            <person name="Asamizu S."/>
            <person name="Onaka H."/>
        </authorList>
    </citation>
    <scope>NUCLEOTIDE SEQUENCE</scope>
    <source>
        <strain evidence="1">HEK616</strain>
    </source>
</reference>
<accession>A0ABM7ZWK5</accession>
<dbReference type="InterPro" id="IPR014710">
    <property type="entry name" value="RmlC-like_jellyroll"/>
</dbReference>
<protein>
    <recommendedName>
        <fullName evidence="3">AraC-type arabinose-binding/dimerisation domain-containing protein</fullName>
    </recommendedName>
</protein>
<dbReference type="EMBL" id="AP026073">
    <property type="protein sequence ID" value="BDM70745.1"/>
    <property type="molecule type" value="Genomic_DNA"/>
</dbReference>
<gene>
    <name evidence="1" type="ORF">HEK616_42320</name>
</gene>
<keyword evidence="2" id="KW-1185">Reference proteome</keyword>